<evidence type="ECO:0000313" key="3">
    <source>
        <dbReference type="Proteomes" id="UP000029981"/>
    </source>
</evidence>
<evidence type="ECO:0000313" key="2">
    <source>
        <dbReference type="EMBL" id="KGN47663.1"/>
    </source>
</evidence>
<reference evidence="2 3" key="3">
    <citation type="journal article" date="2010" name="BMC Genomics">
        <title>Transcriptome sequencing and comparative analysis of cucumber flowers with different sex types.</title>
        <authorList>
            <person name="Guo S."/>
            <person name="Zheng Y."/>
            <person name="Joung J.G."/>
            <person name="Liu S."/>
            <person name="Zhang Z."/>
            <person name="Crasta O.R."/>
            <person name="Sobral B.W."/>
            <person name="Xu Y."/>
            <person name="Huang S."/>
            <person name="Fei Z."/>
        </authorList>
    </citation>
    <scope>NUCLEOTIDE SEQUENCE [LARGE SCALE GENOMIC DNA]</scope>
    <source>
        <strain evidence="3">cv. 9930</strain>
    </source>
</reference>
<reference evidence="2 3" key="4">
    <citation type="journal article" date="2011" name="BMC Genomics">
        <title>RNA-Seq improves annotation of protein-coding genes in the cucumber genome.</title>
        <authorList>
            <person name="Li Z."/>
            <person name="Zhang Z."/>
            <person name="Yan P."/>
            <person name="Huang S."/>
            <person name="Fei Z."/>
            <person name="Lin K."/>
        </authorList>
    </citation>
    <scope>NUCLEOTIDE SEQUENCE [LARGE SCALE GENOMIC DNA]</scope>
    <source>
        <strain evidence="3">cv. 9930</strain>
    </source>
</reference>
<evidence type="ECO:0000256" key="1">
    <source>
        <dbReference type="SAM" id="MobiDB-lite"/>
    </source>
</evidence>
<accession>A0A0A0KDP8</accession>
<feature type="region of interest" description="Disordered" evidence="1">
    <location>
        <begin position="105"/>
        <end position="135"/>
    </location>
</feature>
<keyword evidence="3" id="KW-1185">Reference proteome</keyword>
<sequence>MPKESPDEEYRQNEMEKRKQIYIVRSPVKQAHLAKAKNERNTKLKIQPKEDKEEMADLKLVVDLGPLSPLSDEFLSSSDLFTPSLSPTSPTQPYIVKGNIAPMMISDQEEKEKSDKEEEETTFKQKLEAFTETDP</sequence>
<organism evidence="2 3">
    <name type="scientific">Cucumis sativus</name>
    <name type="common">Cucumber</name>
    <dbReference type="NCBI Taxonomy" id="3659"/>
    <lineage>
        <taxon>Eukaryota</taxon>
        <taxon>Viridiplantae</taxon>
        <taxon>Streptophyta</taxon>
        <taxon>Embryophyta</taxon>
        <taxon>Tracheophyta</taxon>
        <taxon>Spermatophyta</taxon>
        <taxon>Magnoliopsida</taxon>
        <taxon>eudicotyledons</taxon>
        <taxon>Gunneridae</taxon>
        <taxon>Pentapetalae</taxon>
        <taxon>rosids</taxon>
        <taxon>fabids</taxon>
        <taxon>Cucurbitales</taxon>
        <taxon>Cucurbitaceae</taxon>
        <taxon>Benincaseae</taxon>
        <taxon>Cucumis</taxon>
    </lineage>
</organism>
<reference evidence="2 3" key="2">
    <citation type="journal article" date="2009" name="PLoS ONE">
        <title>An integrated genetic and cytogenetic map of the cucumber genome.</title>
        <authorList>
            <person name="Ren Y."/>
            <person name="Zhang Z."/>
            <person name="Liu J."/>
            <person name="Staub J.E."/>
            <person name="Han Y."/>
            <person name="Cheng Z."/>
            <person name="Li X."/>
            <person name="Lu J."/>
            <person name="Miao H."/>
            <person name="Kang H."/>
            <person name="Xie B."/>
            <person name="Gu X."/>
            <person name="Wang X."/>
            <person name="Du Y."/>
            <person name="Jin W."/>
            <person name="Huang S."/>
        </authorList>
    </citation>
    <scope>NUCLEOTIDE SEQUENCE [LARGE SCALE GENOMIC DNA]</scope>
    <source>
        <strain evidence="3">cv. 9930</strain>
    </source>
</reference>
<protein>
    <submittedName>
        <fullName evidence="2">Uncharacterized protein</fullName>
    </submittedName>
</protein>
<dbReference type="EMBL" id="CM002927">
    <property type="protein sequence ID" value="KGN47663.1"/>
    <property type="molecule type" value="Genomic_DNA"/>
</dbReference>
<dbReference type="Gramene" id="KGN47663">
    <property type="protein sequence ID" value="KGN47663"/>
    <property type="gene ID" value="Csa_6G367100"/>
</dbReference>
<dbReference type="AlphaFoldDB" id="A0A0A0KDP8"/>
<name>A0A0A0KDP8_CUCSA</name>
<dbReference type="Proteomes" id="UP000029981">
    <property type="component" value="Chromosome 6"/>
</dbReference>
<reference evidence="2 3" key="1">
    <citation type="journal article" date="2009" name="Nat. Genet.">
        <title>The genome of the cucumber, Cucumis sativus L.</title>
        <authorList>
            <person name="Huang S."/>
            <person name="Li R."/>
            <person name="Zhang Z."/>
            <person name="Li L."/>
            <person name="Gu X."/>
            <person name="Fan W."/>
            <person name="Lucas W.J."/>
            <person name="Wang X."/>
            <person name="Xie B."/>
            <person name="Ni P."/>
            <person name="Ren Y."/>
            <person name="Zhu H."/>
            <person name="Li J."/>
            <person name="Lin K."/>
            <person name="Jin W."/>
            <person name="Fei Z."/>
            <person name="Li G."/>
            <person name="Staub J."/>
            <person name="Kilian A."/>
            <person name="van der Vossen E.A."/>
            <person name="Wu Y."/>
            <person name="Guo J."/>
            <person name="He J."/>
            <person name="Jia Z."/>
            <person name="Ren Y."/>
            <person name="Tian G."/>
            <person name="Lu Y."/>
            <person name="Ruan J."/>
            <person name="Qian W."/>
            <person name="Wang M."/>
            <person name="Huang Q."/>
            <person name="Li B."/>
            <person name="Xuan Z."/>
            <person name="Cao J."/>
            <person name="Asan"/>
            <person name="Wu Z."/>
            <person name="Zhang J."/>
            <person name="Cai Q."/>
            <person name="Bai Y."/>
            <person name="Zhao B."/>
            <person name="Han Y."/>
            <person name="Li Y."/>
            <person name="Li X."/>
            <person name="Wang S."/>
            <person name="Shi Q."/>
            <person name="Liu S."/>
            <person name="Cho W.K."/>
            <person name="Kim J.Y."/>
            <person name="Xu Y."/>
            <person name="Heller-Uszynska K."/>
            <person name="Miao H."/>
            <person name="Cheng Z."/>
            <person name="Zhang S."/>
            <person name="Wu J."/>
            <person name="Yang Y."/>
            <person name="Kang H."/>
            <person name="Li M."/>
            <person name="Liang H."/>
            <person name="Ren X."/>
            <person name="Shi Z."/>
            <person name="Wen M."/>
            <person name="Jian M."/>
            <person name="Yang H."/>
            <person name="Zhang G."/>
            <person name="Yang Z."/>
            <person name="Chen R."/>
            <person name="Liu S."/>
            <person name="Li J."/>
            <person name="Ma L."/>
            <person name="Liu H."/>
            <person name="Zhou Y."/>
            <person name="Zhao J."/>
            <person name="Fang X."/>
            <person name="Li G."/>
            <person name="Fang L."/>
            <person name="Li Y."/>
            <person name="Liu D."/>
            <person name="Zheng H."/>
            <person name="Zhang Y."/>
            <person name="Qin N."/>
            <person name="Li Z."/>
            <person name="Yang G."/>
            <person name="Yang S."/>
            <person name="Bolund L."/>
            <person name="Kristiansen K."/>
            <person name="Zheng H."/>
            <person name="Li S."/>
            <person name="Zhang X."/>
            <person name="Yang H."/>
            <person name="Wang J."/>
            <person name="Sun R."/>
            <person name="Zhang B."/>
            <person name="Jiang S."/>
            <person name="Wang J."/>
            <person name="Du Y."/>
            <person name="Li S."/>
        </authorList>
    </citation>
    <scope>NUCLEOTIDE SEQUENCE [LARGE SCALE GENOMIC DNA]</scope>
    <source>
        <strain evidence="3">cv. 9930</strain>
    </source>
</reference>
<feature type="compositionally biased region" description="Basic and acidic residues" evidence="1">
    <location>
        <begin position="108"/>
        <end position="129"/>
    </location>
</feature>
<gene>
    <name evidence="2" type="ORF">Csa_6G367100</name>
</gene>
<proteinExistence type="predicted"/>